<comment type="caution">
    <text evidence="1">The sequence shown here is derived from an EMBL/GenBank/DDBJ whole genome shotgun (WGS) entry which is preliminary data.</text>
</comment>
<proteinExistence type="predicted"/>
<organism evidence="1 2">
    <name type="scientific">Desulfosporosinus acididurans</name>
    <dbReference type="NCBI Taxonomy" id="476652"/>
    <lineage>
        <taxon>Bacteria</taxon>
        <taxon>Bacillati</taxon>
        <taxon>Bacillota</taxon>
        <taxon>Clostridia</taxon>
        <taxon>Eubacteriales</taxon>
        <taxon>Desulfitobacteriaceae</taxon>
        <taxon>Desulfosporosinus</taxon>
    </lineage>
</organism>
<accession>A0A0J1FPZ2</accession>
<gene>
    <name evidence="1" type="ORF">DEAC_c26810</name>
</gene>
<name>A0A0J1FPZ2_9FIRM</name>
<dbReference type="AlphaFoldDB" id="A0A0J1FPZ2"/>
<dbReference type="PATRIC" id="fig|476652.3.peg.2804"/>
<evidence type="ECO:0000313" key="2">
    <source>
        <dbReference type="Proteomes" id="UP000036356"/>
    </source>
</evidence>
<sequence length="103" mass="12486">MKPTIKLIGIHNQDPKILFIQFSLGLRYFVYRRDLEVFQETVLEELFSRKDPFRLRPLNRKDQEYLITNLKFNDKAKKAISFYPQRRQGYSLVRKSRKPLFCS</sequence>
<evidence type="ECO:0000313" key="1">
    <source>
        <dbReference type="EMBL" id="KLU65544.1"/>
    </source>
</evidence>
<dbReference type="Proteomes" id="UP000036356">
    <property type="component" value="Unassembled WGS sequence"/>
</dbReference>
<dbReference type="EMBL" id="LDZY01000008">
    <property type="protein sequence ID" value="KLU65544.1"/>
    <property type="molecule type" value="Genomic_DNA"/>
</dbReference>
<reference evidence="1 2" key="1">
    <citation type="submission" date="2015-06" db="EMBL/GenBank/DDBJ databases">
        <title>Draft genome of the moderately acidophilic sulfate reducer Candidatus Desulfosporosinus acididurans strain M1.</title>
        <authorList>
            <person name="Poehlein A."/>
            <person name="Petzsch P."/>
            <person name="Johnson B.D."/>
            <person name="Schloemann M."/>
            <person name="Daniel R."/>
            <person name="Muehling M."/>
        </authorList>
    </citation>
    <scope>NUCLEOTIDE SEQUENCE [LARGE SCALE GENOMIC DNA]</scope>
    <source>
        <strain evidence="1 2">M1</strain>
    </source>
</reference>
<keyword evidence="2" id="KW-1185">Reference proteome</keyword>
<protein>
    <submittedName>
        <fullName evidence="1">Uncharacterized protein</fullName>
    </submittedName>
</protein>